<protein>
    <submittedName>
        <fullName evidence="1">Uncharacterized protein</fullName>
    </submittedName>
</protein>
<evidence type="ECO:0000313" key="2">
    <source>
        <dbReference type="Proteomes" id="UP000224871"/>
    </source>
</evidence>
<keyword evidence="2" id="KW-1185">Reference proteome</keyword>
<evidence type="ECO:0000313" key="1">
    <source>
        <dbReference type="EMBL" id="PHM36100.1"/>
    </source>
</evidence>
<reference evidence="1 2" key="1">
    <citation type="journal article" date="2017" name="Nat. Microbiol.">
        <title>Natural product diversity associated with the nematode symbionts Photorhabdus and Xenorhabdus.</title>
        <authorList>
            <person name="Tobias N.J."/>
            <person name="Wolff H."/>
            <person name="Djahanschiri B."/>
            <person name="Grundmann F."/>
            <person name="Kronenwerth M."/>
            <person name="Shi Y.M."/>
            <person name="Simonyi S."/>
            <person name="Grun P."/>
            <person name="Shapiro-Ilan D."/>
            <person name="Pidot S.J."/>
            <person name="Stinear T.P."/>
            <person name="Ebersberger I."/>
            <person name="Bode H.B."/>
        </authorList>
    </citation>
    <scope>NUCLEOTIDE SEQUENCE [LARGE SCALE GENOMIC DNA]</scope>
    <source>
        <strain evidence="1 2">DSM 16336</strain>
    </source>
</reference>
<sequence length="40" mass="4830">MVLFFRYVFILNFKKMGELFLVVFRVLNLNICFWDIGIVA</sequence>
<name>A0A2G0NMZ0_9GAMM</name>
<dbReference type="Proteomes" id="UP000224871">
    <property type="component" value="Unassembled WGS sequence"/>
</dbReference>
<organism evidence="1 2">
    <name type="scientific">Xenorhabdus innexi</name>
    <dbReference type="NCBI Taxonomy" id="290109"/>
    <lineage>
        <taxon>Bacteria</taxon>
        <taxon>Pseudomonadati</taxon>
        <taxon>Pseudomonadota</taxon>
        <taxon>Gammaproteobacteria</taxon>
        <taxon>Enterobacterales</taxon>
        <taxon>Morganellaceae</taxon>
        <taxon>Xenorhabdus</taxon>
    </lineage>
</organism>
<proteinExistence type="predicted"/>
<dbReference type="EMBL" id="NIBU01000017">
    <property type="protein sequence ID" value="PHM36100.1"/>
    <property type="molecule type" value="Genomic_DNA"/>
</dbReference>
<accession>A0A2G0NMZ0</accession>
<comment type="caution">
    <text evidence="1">The sequence shown here is derived from an EMBL/GenBank/DDBJ whole genome shotgun (WGS) entry which is preliminary data.</text>
</comment>
<gene>
    <name evidence="1" type="ORF">Xinn_01816</name>
</gene>